<evidence type="ECO:0000256" key="1">
    <source>
        <dbReference type="ARBA" id="ARBA00022448"/>
    </source>
</evidence>
<dbReference type="Proteomes" id="UP001589767">
    <property type="component" value="Unassembled WGS sequence"/>
</dbReference>
<dbReference type="PANTHER" id="PTHR43553">
    <property type="entry name" value="HEAVY METAL TRANSPORTER"/>
    <property type="match status" value="1"/>
</dbReference>
<evidence type="ECO:0000256" key="3">
    <source>
        <dbReference type="ARBA" id="ARBA00022840"/>
    </source>
</evidence>
<evidence type="ECO:0000256" key="2">
    <source>
        <dbReference type="ARBA" id="ARBA00022741"/>
    </source>
</evidence>
<dbReference type="EMBL" id="JBHLWB010000001">
    <property type="protein sequence ID" value="MFC0308287.1"/>
    <property type="molecule type" value="Genomic_DNA"/>
</dbReference>
<gene>
    <name evidence="5" type="primary">modF</name>
    <name evidence="5" type="ORF">ACFFHK_01020</name>
</gene>
<organism evidence="5 6">
    <name type="scientific">Gallibacterium trehalosifermentans</name>
    <dbReference type="NCBI Taxonomy" id="516935"/>
    <lineage>
        <taxon>Bacteria</taxon>
        <taxon>Pseudomonadati</taxon>
        <taxon>Pseudomonadota</taxon>
        <taxon>Gammaproteobacteria</taxon>
        <taxon>Pasteurellales</taxon>
        <taxon>Pasteurellaceae</taxon>
        <taxon>Gallibacterium</taxon>
    </lineage>
</organism>
<dbReference type="InterPro" id="IPR027417">
    <property type="entry name" value="P-loop_NTPase"/>
</dbReference>
<comment type="caution">
    <text evidence="5">The sequence shown here is derived from an EMBL/GenBank/DDBJ whole genome shotgun (WGS) entry which is preliminary data.</text>
</comment>
<dbReference type="GO" id="GO:0005524">
    <property type="term" value="F:ATP binding"/>
    <property type="evidence" value="ECO:0007669"/>
    <property type="project" value="UniProtKB-KW"/>
</dbReference>
<keyword evidence="6" id="KW-1185">Reference proteome</keyword>
<keyword evidence="2" id="KW-0547">Nucleotide-binding</keyword>
<reference evidence="5 6" key="1">
    <citation type="submission" date="2024-09" db="EMBL/GenBank/DDBJ databases">
        <authorList>
            <person name="Sun Q."/>
            <person name="Mori K."/>
        </authorList>
    </citation>
    <scope>NUCLEOTIDE SEQUENCE [LARGE SCALE GENOMIC DNA]</scope>
    <source>
        <strain evidence="5 6">CCM 7539</strain>
    </source>
</reference>
<evidence type="ECO:0000313" key="5">
    <source>
        <dbReference type="EMBL" id="MFC0308287.1"/>
    </source>
</evidence>
<dbReference type="Gene3D" id="3.40.50.300">
    <property type="entry name" value="P-loop containing nucleotide triphosphate hydrolases"/>
    <property type="match status" value="2"/>
</dbReference>
<feature type="domain" description="ABC transporter" evidence="4">
    <location>
        <begin position="257"/>
        <end position="488"/>
    </location>
</feature>
<keyword evidence="1" id="KW-0813">Transport</keyword>
<feature type="domain" description="ABC transporter" evidence="4">
    <location>
        <begin position="3"/>
        <end position="232"/>
    </location>
</feature>
<evidence type="ECO:0000259" key="4">
    <source>
        <dbReference type="PROSITE" id="PS50893"/>
    </source>
</evidence>
<keyword evidence="3 5" id="KW-0067">ATP-binding</keyword>
<dbReference type="PROSITE" id="PS50893">
    <property type="entry name" value="ABC_TRANSPORTER_2"/>
    <property type="match status" value="2"/>
</dbReference>
<protein>
    <submittedName>
        <fullName evidence="5">Molybdate ABC transporter ATP-binding protein ModF</fullName>
    </submittedName>
</protein>
<dbReference type="NCBIfam" id="NF008186">
    <property type="entry name" value="PRK10938.1"/>
    <property type="match status" value="1"/>
</dbReference>
<dbReference type="InterPro" id="IPR003439">
    <property type="entry name" value="ABC_transporter-like_ATP-bd"/>
</dbReference>
<dbReference type="RefSeq" id="WP_382367962.1">
    <property type="nucleotide sequence ID" value="NZ_JBHLWB010000001.1"/>
</dbReference>
<accession>A0ABV6GY53</accession>
<proteinExistence type="predicted"/>
<dbReference type="InterPro" id="IPR003593">
    <property type="entry name" value="AAA+_ATPase"/>
</dbReference>
<evidence type="ECO:0000313" key="6">
    <source>
        <dbReference type="Proteomes" id="UP001589767"/>
    </source>
</evidence>
<dbReference type="SMART" id="SM00382">
    <property type="entry name" value="AAA"/>
    <property type="match status" value="2"/>
</dbReference>
<dbReference type="Pfam" id="PF00005">
    <property type="entry name" value="ABC_tran"/>
    <property type="match status" value="2"/>
</dbReference>
<dbReference type="SUPFAM" id="SSF52540">
    <property type="entry name" value="P-loop containing nucleoside triphosphate hydrolases"/>
    <property type="match status" value="2"/>
</dbReference>
<dbReference type="PANTHER" id="PTHR43553:SF3">
    <property type="entry name" value="ABC TRANSPORTER ATP-BINDING PROTEIN MODF"/>
    <property type="match status" value="1"/>
</dbReference>
<dbReference type="InterPro" id="IPR050095">
    <property type="entry name" value="ECF_ABC_transporter_ATP-bd"/>
</dbReference>
<sequence length="488" mass="55860">MQVHLKQAKMRITSQQWLYVDQFQLQEKSFTIIVGHNGSGKSTLSRFISQYQPPYSGQYTNDFQKISLVSLAQQQLLLEQIYRDLNNDSVSPDDHGKTAQQIILTGSSASNDQLTAIAKRIGIETLLDRPFKLLSTGEARKILLAKALIEQPDLLILDEPFEGLDFASQQQWLTLLSQLKQHLTIVLVINRLTDIPIWADSIALLHQCQLITQQPTQLILNSDIFNQLCYAEKSTHIPIPPPANPRILLPEKLDTIFDLSEVTVKYGDKIILDKLNWQVKTGEHWWIKGPNGCGKSTLLSLINGDHPQAFNNKVKLFGKQRGSGETVWEIKQYIGFLSNHFHLDYRVNCSALMVIISGYFDSIGVYQHIDENTRLNALQWLQRINMEKFANTPFRALSWGQQRLLLIARALVKQPPILILDEPLMGLDALNRHLVLTFIDQLIQNSHTQLFFVSHHLEDKPNCINRIFEFCPAEQGYYYLCQKVTNHN</sequence>
<name>A0ABV6GY53_9PAST</name>